<evidence type="ECO:0000313" key="1">
    <source>
        <dbReference type="EMBL" id="PHH81607.1"/>
    </source>
</evidence>
<keyword evidence="2" id="KW-1185">Reference proteome</keyword>
<name>A0A2C5ZKM0_9HYPO</name>
<reference evidence="1 2" key="1">
    <citation type="submission" date="2017-06" db="EMBL/GenBank/DDBJ databases">
        <title>Ant-infecting Ophiocordyceps genomes reveal a high diversity of potential behavioral manipulation genes and a possible major role for enterotoxins.</title>
        <authorList>
            <person name="De Bekker C."/>
            <person name="Evans H.C."/>
            <person name="Brachmann A."/>
            <person name="Hughes D.P."/>
        </authorList>
    </citation>
    <scope>NUCLEOTIDE SEQUENCE [LARGE SCALE GENOMIC DNA]</scope>
    <source>
        <strain evidence="1 2">1348a</strain>
    </source>
</reference>
<sequence length="300" mass="33768">MKPGGGDLIVSQEFVRPNPGCGHDSPGKQYPSRTYTPQDFRPVCECLLQAIIPRHCESNRCYNNLYEAADESVVTLREQCGTYQGRNASFPLSKFRARPECGTEVDNVLVMTQRDYRPVCACIRSQEEFNHPASNDVIYRDGFGPHTIDVFLHVVVISKSSLRARRFNTKGDLESEFHHIVLQAAQTGIIFNIKSIDLTIDATWATGQHNEQMRKALHKGDNRDLNFYMIDELDNSEIGYAPIPKSTHTYCTPPPLGEVWKAERIGDPILDGCIVTTGTTQRTTSISMQRWIGTCKLATR</sequence>
<gene>
    <name evidence="1" type="ORF">CDD82_357</name>
</gene>
<accession>A0A2C5ZKM0</accession>
<proteinExistence type="predicted"/>
<protein>
    <submittedName>
        <fullName evidence="1">Uncharacterized protein</fullName>
    </submittedName>
</protein>
<dbReference type="Proteomes" id="UP000224854">
    <property type="component" value="Unassembled WGS sequence"/>
</dbReference>
<comment type="caution">
    <text evidence="1">The sequence shown here is derived from an EMBL/GenBank/DDBJ whole genome shotgun (WGS) entry which is preliminary data.</text>
</comment>
<dbReference type="EMBL" id="NJEU01000108">
    <property type="protein sequence ID" value="PHH81607.1"/>
    <property type="molecule type" value="Genomic_DNA"/>
</dbReference>
<organism evidence="1 2">
    <name type="scientific">Ophiocordyceps australis</name>
    <dbReference type="NCBI Taxonomy" id="1399860"/>
    <lineage>
        <taxon>Eukaryota</taxon>
        <taxon>Fungi</taxon>
        <taxon>Dikarya</taxon>
        <taxon>Ascomycota</taxon>
        <taxon>Pezizomycotina</taxon>
        <taxon>Sordariomycetes</taxon>
        <taxon>Hypocreomycetidae</taxon>
        <taxon>Hypocreales</taxon>
        <taxon>Ophiocordycipitaceae</taxon>
        <taxon>Ophiocordyceps</taxon>
    </lineage>
</organism>
<dbReference type="OrthoDB" id="10369003at2759"/>
<evidence type="ECO:0000313" key="2">
    <source>
        <dbReference type="Proteomes" id="UP000224854"/>
    </source>
</evidence>
<dbReference type="AlphaFoldDB" id="A0A2C5ZKM0"/>